<reference evidence="2 3" key="1">
    <citation type="journal article" date="2019" name="Commun. Biol.">
        <title>The bagworm genome reveals a unique fibroin gene that provides high tensile strength.</title>
        <authorList>
            <person name="Kono N."/>
            <person name="Nakamura H."/>
            <person name="Ohtoshi R."/>
            <person name="Tomita M."/>
            <person name="Numata K."/>
            <person name="Arakawa K."/>
        </authorList>
    </citation>
    <scope>NUCLEOTIDE SEQUENCE [LARGE SCALE GENOMIC DNA]</scope>
</reference>
<dbReference type="AlphaFoldDB" id="A0A4C1Y995"/>
<feature type="compositionally biased region" description="Low complexity" evidence="1">
    <location>
        <begin position="1"/>
        <end position="10"/>
    </location>
</feature>
<protein>
    <submittedName>
        <fullName evidence="2">Uncharacterized protein</fullName>
    </submittedName>
</protein>
<evidence type="ECO:0000313" key="2">
    <source>
        <dbReference type="EMBL" id="GBP71097.1"/>
    </source>
</evidence>
<keyword evidence="3" id="KW-1185">Reference proteome</keyword>
<proteinExistence type="predicted"/>
<evidence type="ECO:0000256" key="1">
    <source>
        <dbReference type="SAM" id="MobiDB-lite"/>
    </source>
</evidence>
<gene>
    <name evidence="2" type="ORF">EVAR_53377_1</name>
</gene>
<dbReference type="Proteomes" id="UP000299102">
    <property type="component" value="Unassembled WGS sequence"/>
</dbReference>
<feature type="compositionally biased region" description="Basic and acidic residues" evidence="1">
    <location>
        <begin position="13"/>
        <end position="24"/>
    </location>
</feature>
<organism evidence="2 3">
    <name type="scientific">Eumeta variegata</name>
    <name type="common">Bagworm moth</name>
    <name type="synonym">Eumeta japonica</name>
    <dbReference type="NCBI Taxonomy" id="151549"/>
    <lineage>
        <taxon>Eukaryota</taxon>
        <taxon>Metazoa</taxon>
        <taxon>Ecdysozoa</taxon>
        <taxon>Arthropoda</taxon>
        <taxon>Hexapoda</taxon>
        <taxon>Insecta</taxon>
        <taxon>Pterygota</taxon>
        <taxon>Neoptera</taxon>
        <taxon>Endopterygota</taxon>
        <taxon>Lepidoptera</taxon>
        <taxon>Glossata</taxon>
        <taxon>Ditrysia</taxon>
        <taxon>Tineoidea</taxon>
        <taxon>Psychidae</taxon>
        <taxon>Oiketicinae</taxon>
        <taxon>Eumeta</taxon>
    </lineage>
</organism>
<accession>A0A4C1Y995</accession>
<dbReference type="EMBL" id="BGZK01001097">
    <property type="protein sequence ID" value="GBP71097.1"/>
    <property type="molecule type" value="Genomic_DNA"/>
</dbReference>
<comment type="caution">
    <text evidence="2">The sequence shown here is derived from an EMBL/GenBank/DDBJ whole genome shotgun (WGS) entry which is preliminary data.</text>
</comment>
<sequence>MSPRADPAKAAARRAEPARKRELELGPGSLISPRLLPRDDTPSLIRTYYLKKLNAFADFRVLEVNELGRWRSNGE</sequence>
<evidence type="ECO:0000313" key="3">
    <source>
        <dbReference type="Proteomes" id="UP000299102"/>
    </source>
</evidence>
<name>A0A4C1Y995_EUMVA</name>
<feature type="region of interest" description="Disordered" evidence="1">
    <location>
        <begin position="1"/>
        <end position="40"/>
    </location>
</feature>